<dbReference type="PANTHER" id="PTHR37423:SF2">
    <property type="entry name" value="MEMBRANE-BOUND LYTIC MUREIN TRANSGLYCOSYLASE C"/>
    <property type="match status" value="1"/>
</dbReference>
<dbReference type="RefSeq" id="WP_117953633.1">
    <property type="nucleotide sequence ID" value="NZ_QRAN01000006.1"/>
</dbReference>
<evidence type="ECO:0000256" key="1">
    <source>
        <dbReference type="ARBA" id="ARBA00007734"/>
    </source>
</evidence>
<dbReference type="InterPro" id="IPR008258">
    <property type="entry name" value="Transglycosylase_SLT_dom_1"/>
</dbReference>
<sequence>MSTLSGILLGIAAAAAVTVFYADTLNQKLDLWRQPARQLVSTAASIIEPAVEKLTQTVEPAAPAAASAGPAVRSDKPAKAHADPLLAEKWRDFAARAHTLQAVGEYQWRDCFQRAAATYGVAEPLLLAVASGESGFDAAARSDKDAIGLMQIRWPDTSKHLGVYRQADLYDPCTNVSAGAKYLAELSARYQNDLHRTVAAYNYGPGRVDLGPLPAGAQWYSQYIYQHLQGVLGRPHVPGSKLLPAPGSSAGYEVLVSFSQAYRARDFIGFLQSQQPALNLAQRSGNLGRHEVVLLYEDPVDRQRGLEAIARSGLVPRN</sequence>
<name>A0A3L7E2P4_9GAMM</name>
<dbReference type="AlphaFoldDB" id="A0A3L7E2P4"/>
<dbReference type="SUPFAM" id="SSF53955">
    <property type="entry name" value="Lysozyme-like"/>
    <property type="match status" value="1"/>
</dbReference>
<keyword evidence="4" id="KW-1185">Reference proteome</keyword>
<dbReference type="OrthoDB" id="5620293at2"/>
<proteinExistence type="inferred from homology"/>
<organism evidence="3 4">
    <name type="scientific">Seongchinamella sediminis</name>
    <dbReference type="NCBI Taxonomy" id="2283635"/>
    <lineage>
        <taxon>Bacteria</taxon>
        <taxon>Pseudomonadati</taxon>
        <taxon>Pseudomonadota</taxon>
        <taxon>Gammaproteobacteria</taxon>
        <taxon>Cellvibrionales</taxon>
        <taxon>Halieaceae</taxon>
        <taxon>Seongchinamella</taxon>
    </lineage>
</organism>
<dbReference type="Gene3D" id="1.10.530.10">
    <property type="match status" value="1"/>
</dbReference>
<comment type="similarity">
    <text evidence="1">Belongs to the transglycosylase Slt family.</text>
</comment>
<evidence type="ECO:0000313" key="3">
    <source>
        <dbReference type="EMBL" id="RLQ22492.1"/>
    </source>
</evidence>
<dbReference type="EMBL" id="QRAN01000006">
    <property type="protein sequence ID" value="RLQ22492.1"/>
    <property type="molecule type" value="Genomic_DNA"/>
</dbReference>
<evidence type="ECO:0000313" key="4">
    <source>
        <dbReference type="Proteomes" id="UP000265509"/>
    </source>
</evidence>
<dbReference type="Pfam" id="PF01464">
    <property type="entry name" value="SLT"/>
    <property type="match status" value="1"/>
</dbReference>
<evidence type="ECO:0000259" key="2">
    <source>
        <dbReference type="Pfam" id="PF01464"/>
    </source>
</evidence>
<protein>
    <submittedName>
        <fullName evidence="3">Lytic transglycosylase domain-containing protein</fullName>
    </submittedName>
</protein>
<dbReference type="Proteomes" id="UP000265509">
    <property type="component" value="Unassembled WGS sequence"/>
</dbReference>
<feature type="domain" description="Transglycosylase SLT" evidence="2">
    <location>
        <begin position="110"/>
        <end position="208"/>
    </location>
</feature>
<accession>A0A3L7E2P4</accession>
<reference evidence="3 4" key="1">
    <citation type="submission" date="2018-07" db="EMBL/GenBank/DDBJ databases">
        <title>Halioglobus sp. genome submission.</title>
        <authorList>
            <person name="Ye M.-Q."/>
            <person name="Du Z.-J."/>
        </authorList>
    </citation>
    <scope>NUCLEOTIDE SEQUENCE [LARGE SCALE GENOMIC DNA]</scope>
    <source>
        <strain evidence="3 4">U0301</strain>
    </source>
</reference>
<dbReference type="InterPro" id="IPR023346">
    <property type="entry name" value="Lysozyme-like_dom_sf"/>
</dbReference>
<dbReference type="CDD" id="cd00254">
    <property type="entry name" value="LT-like"/>
    <property type="match status" value="1"/>
</dbReference>
<comment type="caution">
    <text evidence="3">The sequence shown here is derived from an EMBL/GenBank/DDBJ whole genome shotgun (WGS) entry which is preliminary data.</text>
</comment>
<dbReference type="PANTHER" id="PTHR37423">
    <property type="entry name" value="SOLUBLE LYTIC MUREIN TRANSGLYCOSYLASE-RELATED"/>
    <property type="match status" value="1"/>
</dbReference>
<gene>
    <name evidence="3" type="ORF">DWB85_07695</name>
</gene>